<feature type="domain" description="EamA" evidence="3">
    <location>
        <begin position="177"/>
        <end position="312"/>
    </location>
</feature>
<keyword evidence="2" id="KW-1133">Transmembrane helix</keyword>
<feature type="transmembrane region" description="Helical" evidence="2">
    <location>
        <begin position="269"/>
        <end position="289"/>
    </location>
</feature>
<evidence type="ECO:0000256" key="1">
    <source>
        <dbReference type="ARBA" id="ARBA00007362"/>
    </source>
</evidence>
<feature type="transmembrane region" description="Helical" evidence="2">
    <location>
        <begin position="117"/>
        <end position="138"/>
    </location>
</feature>
<accession>A0ABY5AKG0</accession>
<feature type="transmembrane region" description="Helical" evidence="2">
    <location>
        <begin position="26"/>
        <end position="51"/>
    </location>
</feature>
<dbReference type="InterPro" id="IPR000620">
    <property type="entry name" value="EamA_dom"/>
</dbReference>
<comment type="similarity">
    <text evidence="1">Belongs to the EamA transporter family.</text>
</comment>
<feature type="transmembrane region" description="Helical" evidence="2">
    <location>
        <begin position="57"/>
        <end position="79"/>
    </location>
</feature>
<feature type="transmembrane region" description="Helical" evidence="2">
    <location>
        <begin position="91"/>
        <end position="111"/>
    </location>
</feature>
<dbReference type="SUPFAM" id="SSF103481">
    <property type="entry name" value="Multidrug resistance efflux transporter EmrE"/>
    <property type="match status" value="2"/>
</dbReference>
<keyword evidence="5" id="KW-1185">Reference proteome</keyword>
<evidence type="ECO:0000259" key="3">
    <source>
        <dbReference type="Pfam" id="PF00892"/>
    </source>
</evidence>
<feature type="transmembrane region" description="Helical" evidence="2">
    <location>
        <begin position="145"/>
        <end position="164"/>
    </location>
</feature>
<proteinExistence type="inferred from homology"/>
<sequence length="324" mass="33669">MAFSNQDKPSPLGPPGTGGRPSTWRVVLILVVGVLAVSTGAIWVRLALGLLGGSGDLAVTLVMAAARLTVAALLLSGNWRRIPRQATRRQFAGAALSGLFLALHFAAWISSLSYTSIAASTTLVTTTPLWVALISWLALGERLSLRTCLGMAIALGGGGLIASGEMENAVAGSQPLLGNGLALLGAWIISLHLLLGRKVQQEGLGLTPYITITYTVAALLLLPLPWLLGGGYGGYPPLFYGYLLLMGLLPQLLGHTSLNWALRWLSPTWVTLAVLLEPVAASGLGFLVFAEVPGLEVLLGGLVVLTGVAIAVLGGRETGGDRDQ</sequence>
<dbReference type="RefSeq" id="WP_252659611.1">
    <property type="nucleotide sequence ID" value="NZ_CP098611.1"/>
</dbReference>
<protein>
    <submittedName>
        <fullName evidence="4">DMT family transporter</fullName>
    </submittedName>
</protein>
<feature type="domain" description="EamA" evidence="3">
    <location>
        <begin position="28"/>
        <end position="160"/>
    </location>
</feature>
<dbReference type="PANTHER" id="PTHR22911:SF76">
    <property type="entry name" value="EAMA DOMAIN-CONTAINING PROTEIN"/>
    <property type="match status" value="1"/>
</dbReference>
<feature type="transmembrane region" description="Helical" evidence="2">
    <location>
        <begin position="176"/>
        <end position="194"/>
    </location>
</feature>
<gene>
    <name evidence="4" type="ORF">NEA10_10560</name>
</gene>
<evidence type="ECO:0000313" key="5">
    <source>
        <dbReference type="Proteomes" id="UP001056708"/>
    </source>
</evidence>
<evidence type="ECO:0000256" key="2">
    <source>
        <dbReference type="SAM" id="Phobius"/>
    </source>
</evidence>
<keyword evidence="2" id="KW-0472">Membrane</keyword>
<feature type="transmembrane region" description="Helical" evidence="2">
    <location>
        <begin position="206"/>
        <end position="227"/>
    </location>
</feature>
<reference evidence="4" key="1">
    <citation type="submission" date="2022-06" db="EMBL/GenBank/DDBJ databases">
        <title>Genome sequence of Phormidium yuhuli AB48 isolated from an industrial photobioreactor environment.</title>
        <authorList>
            <person name="Qiu Y."/>
            <person name="Noonan A.J.C."/>
            <person name="Dofher K."/>
            <person name="Koch M."/>
            <person name="Kieft B."/>
            <person name="Lin X."/>
            <person name="Ziels R.M."/>
            <person name="Hallam S.J."/>
        </authorList>
    </citation>
    <scope>NUCLEOTIDE SEQUENCE</scope>
    <source>
        <strain evidence="4">AB48</strain>
    </source>
</reference>
<dbReference type="EMBL" id="CP098611">
    <property type="protein sequence ID" value="USR89335.1"/>
    <property type="molecule type" value="Genomic_DNA"/>
</dbReference>
<keyword evidence="2" id="KW-0812">Transmembrane</keyword>
<feature type="transmembrane region" description="Helical" evidence="2">
    <location>
        <begin position="239"/>
        <end position="262"/>
    </location>
</feature>
<dbReference type="Pfam" id="PF00892">
    <property type="entry name" value="EamA"/>
    <property type="match status" value="2"/>
</dbReference>
<name>A0ABY5AKG0_9CYAN</name>
<organism evidence="4 5">
    <name type="scientific">Phormidium yuhuli AB48</name>
    <dbReference type="NCBI Taxonomy" id="2940671"/>
    <lineage>
        <taxon>Bacteria</taxon>
        <taxon>Bacillati</taxon>
        <taxon>Cyanobacteriota</taxon>
        <taxon>Cyanophyceae</taxon>
        <taxon>Oscillatoriophycideae</taxon>
        <taxon>Oscillatoriales</taxon>
        <taxon>Oscillatoriaceae</taxon>
        <taxon>Phormidium</taxon>
        <taxon>Phormidium yuhuli</taxon>
    </lineage>
</organism>
<feature type="transmembrane region" description="Helical" evidence="2">
    <location>
        <begin position="295"/>
        <end position="314"/>
    </location>
</feature>
<dbReference type="PANTHER" id="PTHR22911">
    <property type="entry name" value="ACYL-MALONYL CONDENSING ENZYME-RELATED"/>
    <property type="match status" value="1"/>
</dbReference>
<dbReference type="Proteomes" id="UP001056708">
    <property type="component" value="Chromosome"/>
</dbReference>
<evidence type="ECO:0000313" key="4">
    <source>
        <dbReference type="EMBL" id="USR89335.1"/>
    </source>
</evidence>
<dbReference type="InterPro" id="IPR037185">
    <property type="entry name" value="EmrE-like"/>
</dbReference>